<evidence type="ECO:0000313" key="1">
    <source>
        <dbReference type="EMBL" id="KHG15433.1"/>
    </source>
</evidence>
<dbReference type="AlphaFoldDB" id="A0A0B0NLM4"/>
<proteinExistence type="predicted"/>
<dbReference type="EMBL" id="KN403757">
    <property type="protein sequence ID" value="KHG15433.1"/>
    <property type="molecule type" value="Genomic_DNA"/>
</dbReference>
<sequence>MYQEQPWLGFGQASKLNSEGNRDLGLNRENTRLWTRMVNCHFSIRVLSG</sequence>
<protein>
    <submittedName>
        <fullName evidence="1">Uncharacterized protein</fullName>
    </submittedName>
</protein>
<keyword evidence="2" id="KW-1185">Reference proteome</keyword>
<evidence type="ECO:0000313" key="2">
    <source>
        <dbReference type="Proteomes" id="UP000032142"/>
    </source>
</evidence>
<reference evidence="2" key="1">
    <citation type="submission" date="2014-09" db="EMBL/GenBank/DDBJ databases">
        <authorList>
            <person name="Mudge J."/>
            <person name="Ramaraj T."/>
            <person name="Lindquist I.E."/>
            <person name="Bharti A.K."/>
            <person name="Sundararajan A."/>
            <person name="Cameron C.T."/>
            <person name="Woodward J.E."/>
            <person name="May G.D."/>
            <person name="Brubaker C."/>
            <person name="Broadhvest J."/>
            <person name="Wilkins T.A."/>
        </authorList>
    </citation>
    <scope>NUCLEOTIDE SEQUENCE</scope>
    <source>
        <strain evidence="2">cv. AKA8401</strain>
    </source>
</reference>
<gene>
    <name evidence="1" type="ORF">F383_19204</name>
</gene>
<dbReference type="Proteomes" id="UP000032142">
    <property type="component" value="Unassembled WGS sequence"/>
</dbReference>
<organism evidence="1 2">
    <name type="scientific">Gossypium arboreum</name>
    <name type="common">Tree cotton</name>
    <name type="synonym">Gossypium nanking</name>
    <dbReference type="NCBI Taxonomy" id="29729"/>
    <lineage>
        <taxon>Eukaryota</taxon>
        <taxon>Viridiplantae</taxon>
        <taxon>Streptophyta</taxon>
        <taxon>Embryophyta</taxon>
        <taxon>Tracheophyta</taxon>
        <taxon>Spermatophyta</taxon>
        <taxon>Magnoliopsida</taxon>
        <taxon>eudicotyledons</taxon>
        <taxon>Gunneridae</taxon>
        <taxon>Pentapetalae</taxon>
        <taxon>rosids</taxon>
        <taxon>malvids</taxon>
        <taxon>Malvales</taxon>
        <taxon>Malvaceae</taxon>
        <taxon>Malvoideae</taxon>
        <taxon>Gossypium</taxon>
    </lineage>
</organism>
<name>A0A0B0NLM4_GOSAR</name>
<accession>A0A0B0NLM4</accession>